<evidence type="ECO:0000256" key="1">
    <source>
        <dbReference type="ARBA" id="ARBA00008954"/>
    </source>
</evidence>
<dbReference type="PANTHER" id="PTHR43094">
    <property type="entry name" value="AMINOTRANSFERASE"/>
    <property type="match status" value="1"/>
</dbReference>
<evidence type="ECO:0000256" key="3">
    <source>
        <dbReference type="RuleBase" id="RU003560"/>
    </source>
</evidence>
<dbReference type="CDD" id="cd00610">
    <property type="entry name" value="OAT_like"/>
    <property type="match status" value="1"/>
</dbReference>
<sequence length="457" mass="48247">MGLRAHRRTARRATAATTELTSETGDFVMPARWNGWTTASTAANSRRDLQHQQLVRGSGCELWDLHGRCYLDGVAGAANTPFGHAHPRITEAVTAHLRQLAHVDETLAAQQPAEELIDALADLTGLDDFVFVNSGSEAIEAAIRIAMDYWCHRGQPHRDTIIAFARGYHGCTALAAALSGLPILHTEWAPAPRIQHVELTTENHPDQPGAATALADAFAAAITAAGPQRVAAVIVEPFLNVGGAIVLPDGSLNELRTVTSSFDTLMIVDEVFTGFGRSGSAAFAINAMPTPPDILAISKGMTNGVVPMGATCLRRSIRDEFGDALLRYGHTTSGHGLACAAALATIDLLRTDGLAHAAATADWFATNFRQCLRASGIVDLRTYGAVGVAECDTVERAVAIAADARRGSSGGLIVGCKQNALMLTPALNATPQQLARMAAELNLAIANVEIYGRSVHA</sequence>
<evidence type="ECO:0000256" key="2">
    <source>
        <dbReference type="ARBA" id="ARBA00022898"/>
    </source>
</evidence>
<dbReference type="InterPro" id="IPR015424">
    <property type="entry name" value="PyrdxlP-dep_Trfase"/>
</dbReference>
<reference evidence="4 5" key="1">
    <citation type="submission" date="2018-02" db="EMBL/GenBank/DDBJ databases">
        <title>8 Nocardia nova and 1 Nocardia cyriacigeorgica strain used for evolution to TMP-SMX.</title>
        <authorList>
            <person name="Mehta H."/>
            <person name="Weng J."/>
            <person name="Shamoo Y."/>
        </authorList>
    </citation>
    <scope>NUCLEOTIDE SEQUENCE [LARGE SCALE GENOMIC DNA]</scope>
    <source>
        <strain evidence="4 5">MDA3139</strain>
    </source>
</reference>
<evidence type="ECO:0000313" key="5">
    <source>
        <dbReference type="Proteomes" id="UP000239874"/>
    </source>
</evidence>
<comment type="similarity">
    <text evidence="1 3">Belongs to the class-III pyridoxal-phosphate-dependent aminotransferase family.</text>
</comment>
<dbReference type="InterPro" id="IPR015421">
    <property type="entry name" value="PyrdxlP-dep_Trfase_major"/>
</dbReference>
<name>A0A2S6AQB1_9NOCA</name>
<dbReference type="SUPFAM" id="SSF53383">
    <property type="entry name" value="PLP-dependent transferases"/>
    <property type="match status" value="1"/>
</dbReference>
<keyword evidence="4" id="KW-0808">Transferase</keyword>
<dbReference type="Proteomes" id="UP000239874">
    <property type="component" value="Unassembled WGS sequence"/>
</dbReference>
<comment type="caution">
    <text evidence="4">The sequence shown here is derived from an EMBL/GenBank/DDBJ whole genome shotgun (WGS) entry which is preliminary data.</text>
</comment>
<dbReference type="Gene3D" id="3.90.1150.10">
    <property type="entry name" value="Aspartate Aminotransferase, domain 1"/>
    <property type="match status" value="1"/>
</dbReference>
<dbReference type="Pfam" id="PF00202">
    <property type="entry name" value="Aminotran_3"/>
    <property type="match status" value="1"/>
</dbReference>
<keyword evidence="2 3" id="KW-0663">Pyridoxal phosphate</keyword>
<dbReference type="Gene3D" id="3.40.640.10">
    <property type="entry name" value="Type I PLP-dependent aspartate aminotransferase-like (Major domain)"/>
    <property type="match status" value="1"/>
</dbReference>
<dbReference type="InterPro" id="IPR005814">
    <property type="entry name" value="Aminotrans_3"/>
</dbReference>
<dbReference type="PROSITE" id="PS00600">
    <property type="entry name" value="AA_TRANSFER_CLASS_3"/>
    <property type="match status" value="1"/>
</dbReference>
<proteinExistence type="inferred from homology"/>
<dbReference type="InterPro" id="IPR049704">
    <property type="entry name" value="Aminotrans_3_PPA_site"/>
</dbReference>
<gene>
    <name evidence="4" type="ORF">C5E45_15195</name>
</gene>
<dbReference type="AlphaFoldDB" id="A0A2S6AQB1"/>
<accession>A0A2S6AQB1</accession>
<dbReference type="PANTHER" id="PTHR43094:SF1">
    <property type="entry name" value="AMINOTRANSFERASE CLASS-III"/>
    <property type="match status" value="1"/>
</dbReference>
<keyword evidence="4" id="KW-0032">Aminotransferase</keyword>
<dbReference type="EMBL" id="PSZC01000009">
    <property type="protein sequence ID" value="PPJ37461.1"/>
    <property type="molecule type" value="Genomic_DNA"/>
</dbReference>
<dbReference type="OrthoDB" id="9801052at2"/>
<dbReference type="InterPro" id="IPR015422">
    <property type="entry name" value="PyrdxlP-dep_Trfase_small"/>
</dbReference>
<protein>
    <submittedName>
        <fullName evidence="4">Aspartate aminotransferase family protein</fullName>
    </submittedName>
</protein>
<evidence type="ECO:0000313" key="4">
    <source>
        <dbReference type="EMBL" id="PPJ37461.1"/>
    </source>
</evidence>
<organism evidence="4 5">
    <name type="scientific">Nocardia nova</name>
    <dbReference type="NCBI Taxonomy" id="37330"/>
    <lineage>
        <taxon>Bacteria</taxon>
        <taxon>Bacillati</taxon>
        <taxon>Actinomycetota</taxon>
        <taxon>Actinomycetes</taxon>
        <taxon>Mycobacteriales</taxon>
        <taxon>Nocardiaceae</taxon>
        <taxon>Nocardia</taxon>
    </lineage>
</organism>
<dbReference type="GO" id="GO:0008483">
    <property type="term" value="F:transaminase activity"/>
    <property type="evidence" value="ECO:0007669"/>
    <property type="project" value="UniProtKB-KW"/>
</dbReference>
<dbReference type="GO" id="GO:0030170">
    <property type="term" value="F:pyridoxal phosphate binding"/>
    <property type="evidence" value="ECO:0007669"/>
    <property type="project" value="InterPro"/>
</dbReference>